<evidence type="ECO:0000256" key="3">
    <source>
        <dbReference type="ARBA" id="ARBA00022692"/>
    </source>
</evidence>
<dbReference type="NCBIfam" id="NF037982">
    <property type="entry name" value="Nramp_1"/>
    <property type="match status" value="1"/>
</dbReference>
<proteinExistence type="predicted"/>
<evidence type="ECO:0000256" key="6">
    <source>
        <dbReference type="ARBA" id="ARBA00023136"/>
    </source>
</evidence>
<dbReference type="OrthoDB" id="9787548at2"/>
<feature type="transmembrane region" description="Helical" evidence="7">
    <location>
        <begin position="323"/>
        <end position="344"/>
    </location>
</feature>
<dbReference type="GO" id="GO:0005384">
    <property type="term" value="F:manganese ion transmembrane transporter activity"/>
    <property type="evidence" value="ECO:0007669"/>
    <property type="project" value="TreeGrafter"/>
</dbReference>
<protein>
    <submittedName>
        <fullName evidence="8">Natural resistance-associated macrophage protein</fullName>
    </submittedName>
</protein>
<dbReference type="EMBL" id="CP001110">
    <property type="protein sequence ID" value="ACF44120.1"/>
    <property type="molecule type" value="Genomic_DNA"/>
</dbReference>
<dbReference type="GO" id="GO:0034755">
    <property type="term" value="P:iron ion transmembrane transport"/>
    <property type="evidence" value="ECO:0007669"/>
    <property type="project" value="TreeGrafter"/>
</dbReference>
<dbReference type="STRING" id="324925.Ppha_1894"/>
<feature type="transmembrane region" description="Helical" evidence="7">
    <location>
        <begin position="236"/>
        <end position="259"/>
    </location>
</feature>
<dbReference type="Proteomes" id="UP000002724">
    <property type="component" value="Chromosome"/>
</dbReference>
<dbReference type="RefSeq" id="WP_012508602.1">
    <property type="nucleotide sequence ID" value="NC_011060.1"/>
</dbReference>
<feature type="transmembrane region" description="Helical" evidence="7">
    <location>
        <begin position="48"/>
        <end position="67"/>
    </location>
</feature>
<name>B4SC14_PELPB</name>
<dbReference type="eggNOG" id="COG1914">
    <property type="taxonomic scope" value="Bacteria"/>
</dbReference>
<evidence type="ECO:0000256" key="7">
    <source>
        <dbReference type="SAM" id="Phobius"/>
    </source>
</evidence>
<dbReference type="HOGENOM" id="CLU_020088_2_0_10"/>
<dbReference type="InterPro" id="IPR001046">
    <property type="entry name" value="NRAMP_fam"/>
</dbReference>
<sequence>MKVSERKTFSLKTLLGFLGPGFLVTVGFVDPGNWATNIEGGSKFGYELLWVVTLGTLMLVLIQHMAAKLGIATGKSLAVNIRDHFPKQVSAFLGVSVVLACIATDVAELLGGAIGFSLLLGMPLWMGALLTLLLELFLIISQRYHRVETIIVGFLGVITLCYLAELFIVRPDWSGVASGLVVPRVGRESIYVALAILGALVMPHNIFLHSNVIHSREWGISEEEKRELLRYEKMDTILAMTLGWVVNSSMIIVAAAVFFHNHVPINSIEQASATLKPLAGPLAGLLFAVALVFSGVGSSITSSMAEADVITGFLGRPADPRTMFYRVAVFVTAIPALLVILFSLDSFRILILSQVVLSLQLPFTLIPLLMLCRDRKVMGSFRSGTVEFLAATLISLLVIALNSYFLYTTITGGD</sequence>
<comment type="subcellular location">
    <subcellularLocation>
        <location evidence="1">Membrane</location>
        <topology evidence="1">Multi-pass membrane protein</topology>
    </subcellularLocation>
</comment>
<evidence type="ECO:0000256" key="2">
    <source>
        <dbReference type="ARBA" id="ARBA00022448"/>
    </source>
</evidence>
<keyword evidence="3 7" id="KW-0812">Transmembrane</keyword>
<feature type="transmembrane region" description="Helical" evidence="7">
    <location>
        <begin position="350"/>
        <end position="372"/>
    </location>
</feature>
<dbReference type="AlphaFoldDB" id="B4SC14"/>
<keyword evidence="4" id="KW-0769">Symport</keyword>
<feature type="transmembrane region" description="Helical" evidence="7">
    <location>
        <begin position="189"/>
        <end position="208"/>
    </location>
</feature>
<dbReference type="KEGG" id="pph:Ppha_1894"/>
<keyword evidence="9" id="KW-1185">Reference proteome</keyword>
<evidence type="ECO:0000313" key="9">
    <source>
        <dbReference type="Proteomes" id="UP000002724"/>
    </source>
</evidence>
<reference evidence="8 9" key="1">
    <citation type="submission" date="2008-06" db="EMBL/GenBank/DDBJ databases">
        <title>Complete sequence of Pelodictyon phaeoclathratiforme BU-1.</title>
        <authorList>
            <consortium name="US DOE Joint Genome Institute"/>
            <person name="Lucas S."/>
            <person name="Copeland A."/>
            <person name="Lapidus A."/>
            <person name="Glavina del Rio T."/>
            <person name="Dalin E."/>
            <person name="Tice H."/>
            <person name="Bruce D."/>
            <person name="Goodwin L."/>
            <person name="Pitluck S."/>
            <person name="Schmutz J."/>
            <person name="Larimer F."/>
            <person name="Land M."/>
            <person name="Hauser L."/>
            <person name="Kyrpides N."/>
            <person name="Mikhailova N."/>
            <person name="Liu Z."/>
            <person name="Li T."/>
            <person name="Zhao F."/>
            <person name="Overmann J."/>
            <person name="Bryant D.A."/>
            <person name="Richardson P."/>
        </authorList>
    </citation>
    <scope>NUCLEOTIDE SEQUENCE [LARGE SCALE GENOMIC DNA]</scope>
    <source>
        <strain evidence="9">DSM 5477 / BU-1</strain>
    </source>
</reference>
<evidence type="ECO:0000256" key="1">
    <source>
        <dbReference type="ARBA" id="ARBA00004141"/>
    </source>
</evidence>
<dbReference type="GO" id="GO:0015293">
    <property type="term" value="F:symporter activity"/>
    <property type="evidence" value="ECO:0007669"/>
    <property type="project" value="UniProtKB-KW"/>
</dbReference>
<dbReference type="PRINTS" id="PR00447">
    <property type="entry name" value="NATRESASSCMP"/>
</dbReference>
<feature type="transmembrane region" description="Helical" evidence="7">
    <location>
        <begin position="9"/>
        <end position="28"/>
    </location>
</feature>
<dbReference type="PANTHER" id="PTHR11706:SF33">
    <property type="entry name" value="NATURAL RESISTANCE-ASSOCIATED MACROPHAGE PROTEIN 2"/>
    <property type="match status" value="1"/>
</dbReference>
<dbReference type="PANTHER" id="PTHR11706">
    <property type="entry name" value="SOLUTE CARRIER PROTEIN FAMILY 11 MEMBER"/>
    <property type="match status" value="1"/>
</dbReference>
<feature type="transmembrane region" description="Helical" evidence="7">
    <location>
        <begin position="88"/>
        <end position="107"/>
    </location>
</feature>
<evidence type="ECO:0000256" key="4">
    <source>
        <dbReference type="ARBA" id="ARBA00022847"/>
    </source>
</evidence>
<keyword evidence="6 7" id="KW-0472">Membrane</keyword>
<feature type="transmembrane region" description="Helical" evidence="7">
    <location>
        <begin position="384"/>
        <end position="407"/>
    </location>
</feature>
<evidence type="ECO:0000256" key="5">
    <source>
        <dbReference type="ARBA" id="ARBA00022989"/>
    </source>
</evidence>
<keyword evidence="2" id="KW-0813">Transport</keyword>
<dbReference type="GO" id="GO:0015086">
    <property type="term" value="F:cadmium ion transmembrane transporter activity"/>
    <property type="evidence" value="ECO:0007669"/>
    <property type="project" value="TreeGrafter"/>
</dbReference>
<accession>B4SC14</accession>
<gene>
    <name evidence="8" type="ordered locus">Ppha_1894</name>
</gene>
<feature type="transmembrane region" description="Helical" evidence="7">
    <location>
        <begin position="113"/>
        <end position="138"/>
    </location>
</feature>
<feature type="transmembrane region" description="Helical" evidence="7">
    <location>
        <begin position="150"/>
        <end position="169"/>
    </location>
</feature>
<keyword evidence="5 7" id="KW-1133">Transmembrane helix</keyword>
<organism evidence="8 9">
    <name type="scientific">Pelodictyon phaeoclathratiforme (strain DSM 5477 / BU-1)</name>
    <dbReference type="NCBI Taxonomy" id="324925"/>
    <lineage>
        <taxon>Bacteria</taxon>
        <taxon>Pseudomonadati</taxon>
        <taxon>Chlorobiota</taxon>
        <taxon>Chlorobiia</taxon>
        <taxon>Chlorobiales</taxon>
        <taxon>Chlorobiaceae</taxon>
        <taxon>Chlorobium/Pelodictyon group</taxon>
        <taxon>Pelodictyon</taxon>
    </lineage>
</organism>
<dbReference type="Pfam" id="PF01566">
    <property type="entry name" value="Nramp"/>
    <property type="match status" value="1"/>
</dbReference>
<dbReference type="GO" id="GO:0005886">
    <property type="term" value="C:plasma membrane"/>
    <property type="evidence" value="ECO:0007669"/>
    <property type="project" value="TreeGrafter"/>
</dbReference>
<evidence type="ECO:0000313" key="8">
    <source>
        <dbReference type="EMBL" id="ACF44120.1"/>
    </source>
</evidence>
<feature type="transmembrane region" description="Helical" evidence="7">
    <location>
        <begin position="279"/>
        <end position="302"/>
    </location>
</feature>